<name>A0A2A2HCE1_9EURY</name>
<dbReference type="EMBL" id="LMVN01000021">
    <property type="protein sequence ID" value="PAV07171.1"/>
    <property type="molecule type" value="Genomic_DNA"/>
</dbReference>
<keyword evidence="1" id="KW-1133">Transmembrane helix</keyword>
<proteinExistence type="predicted"/>
<dbReference type="AlphaFoldDB" id="A0A2A2HCE1"/>
<keyword evidence="1" id="KW-0812">Transmembrane</keyword>
<feature type="transmembrane region" description="Helical" evidence="1">
    <location>
        <begin position="50"/>
        <end position="75"/>
    </location>
</feature>
<keyword evidence="4" id="KW-1185">Reference proteome</keyword>
<keyword evidence="1" id="KW-0472">Membrane</keyword>
<reference evidence="2 4" key="2">
    <citation type="journal article" date="2017" name="BMC Genomics">
        <title>Genomic analysis of methanogenic archaea reveals a shift towards energy conservation.</title>
        <authorList>
            <person name="Gilmore S.P."/>
            <person name="Henske J.K."/>
            <person name="Sexton J.A."/>
            <person name="Solomon K.V."/>
            <person name="Seppala S."/>
            <person name="Yoo J.I."/>
            <person name="Huyett L.M."/>
            <person name="Pressman A."/>
            <person name="Cogan J.Z."/>
            <person name="Kivenson V."/>
            <person name="Peng X."/>
            <person name="Tan Y."/>
            <person name="Valentine D.L."/>
            <person name="O'Malley M.A."/>
        </authorList>
    </citation>
    <scope>NUCLEOTIDE SEQUENCE [LARGE SCALE GENOMIC DNA]</scope>
    <source>
        <strain evidence="2 4">1R-7</strain>
    </source>
</reference>
<reference evidence="3 5" key="1">
    <citation type="submission" date="2016-04" db="EMBL/GenBank/DDBJ databases">
        <title>Genome sequence of Methanosphaera cuniculi DSM 4103.</title>
        <authorList>
            <person name="Poehlein A."/>
            <person name="Seedorf H."/>
            <person name="Daniel R."/>
        </authorList>
    </citation>
    <scope>NUCLEOTIDE SEQUENCE [LARGE SCALE GENOMIC DNA]</scope>
    <source>
        <strain evidence="3 5">DSM 4103</strain>
    </source>
</reference>
<evidence type="ECO:0000313" key="4">
    <source>
        <dbReference type="Proteomes" id="UP000217528"/>
    </source>
</evidence>
<dbReference type="Proteomes" id="UP000246004">
    <property type="component" value="Unassembled WGS sequence"/>
</dbReference>
<dbReference type="RefSeq" id="WP_095608837.1">
    <property type="nucleotide sequence ID" value="NZ_LMVN01000021.1"/>
</dbReference>
<evidence type="ECO:0000256" key="1">
    <source>
        <dbReference type="SAM" id="Phobius"/>
    </source>
</evidence>
<comment type="caution">
    <text evidence="2">The sequence shown here is derived from an EMBL/GenBank/DDBJ whole genome shotgun (WGS) entry which is preliminary data.</text>
</comment>
<gene>
    <name evidence="2" type="ORF">ASJ82_05715</name>
    <name evidence="3" type="ORF">MSCUN_14960</name>
</gene>
<evidence type="ECO:0000313" key="2">
    <source>
        <dbReference type="EMBL" id="PAV07171.1"/>
    </source>
</evidence>
<organism evidence="2 4">
    <name type="scientific">Methanosphaera cuniculi</name>
    <dbReference type="NCBI Taxonomy" id="1077256"/>
    <lineage>
        <taxon>Archaea</taxon>
        <taxon>Methanobacteriati</taxon>
        <taxon>Methanobacteriota</taxon>
        <taxon>Methanomada group</taxon>
        <taxon>Methanobacteria</taxon>
        <taxon>Methanobacteriales</taxon>
        <taxon>Methanobacteriaceae</taxon>
        <taxon>Methanosphaera</taxon>
    </lineage>
</organism>
<dbReference type="EMBL" id="LWMS01000046">
    <property type="protein sequence ID" value="PWL07622.1"/>
    <property type="molecule type" value="Genomic_DNA"/>
</dbReference>
<evidence type="ECO:0000313" key="3">
    <source>
        <dbReference type="EMBL" id="PWL07622.1"/>
    </source>
</evidence>
<evidence type="ECO:0000313" key="5">
    <source>
        <dbReference type="Proteomes" id="UP000246004"/>
    </source>
</evidence>
<accession>A0A2A2HCE1</accession>
<feature type="transmembrane region" description="Helical" evidence="1">
    <location>
        <begin position="12"/>
        <end position="38"/>
    </location>
</feature>
<sequence length="117" mass="12774">MNLHDKSKVIPLSILIVVILGITSGSYQYPLLVVAGIITTLMNPESNKKIIINILISFIIGAIIVGVINLVYAYYGLNPFQAIAYVSYALLNIPMYIIFGLLGGLIGYNINTVDEDK</sequence>
<protein>
    <submittedName>
        <fullName evidence="2">Uncharacterized protein</fullName>
    </submittedName>
</protein>
<feature type="transmembrane region" description="Helical" evidence="1">
    <location>
        <begin position="87"/>
        <end position="108"/>
    </location>
</feature>
<dbReference type="Proteomes" id="UP000217528">
    <property type="component" value="Unassembled WGS sequence"/>
</dbReference>